<dbReference type="PANTHER" id="PTHR32263:SF5">
    <property type="entry name" value="INACTIVE POLY [ADP-RIBOSE] POLYMERASE SRO1-RELATED"/>
    <property type="match status" value="1"/>
</dbReference>
<dbReference type="Gene3D" id="3.90.228.10">
    <property type="match status" value="1"/>
</dbReference>
<dbReference type="InterPro" id="IPR044964">
    <property type="entry name" value="RCD1/SRO1-5"/>
</dbReference>
<evidence type="ECO:0000313" key="9">
    <source>
        <dbReference type="Proteomes" id="UP001140949"/>
    </source>
</evidence>
<dbReference type="EMBL" id="JANAVB010005397">
    <property type="protein sequence ID" value="KAJ6847496.1"/>
    <property type="molecule type" value="Genomic_DNA"/>
</dbReference>
<feature type="domain" description="RST" evidence="7">
    <location>
        <begin position="526"/>
        <end position="597"/>
    </location>
</feature>
<evidence type="ECO:0000259" key="6">
    <source>
        <dbReference type="PROSITE" id="PS51059"/>
    </source>
</evidence>
<dbReference type="SUPFAM" id="SSF56399">
    <property type="entry name" value="ADP-ribosylation"/>
    <property type="match status" value="1"/>
</dbReference>
<dbReference type="PROSITE" id="PS51059">
    <property type="entry name" value="PARP_CATALYTIC"/>
    <property type="match status" value="1"/>
</dbReference>
<evidence type="ECO:0000313" key="8">
    <source>
        <dbReference type="EMBL" id="KAJ6847496.1"/>
    </source>
</evidence>
<dbReference type="InterPro" id="IPR012317">
    <property type="entry name" value="Poly(ADP-ribose)pol_cat_dom"/>
</dbReference>
<feature type="region of interest" description="Disordered" evidence="5">
    <location>
        <begin position="189"/>
        <end position="245"/>
    </location>
</feature>
<feature type="compositionally biased region" description="Low complexity" evidence="5">
    <location>
        <begin position="201"/>
        <end position="218"/>
    </location>
</feature>
<dbReference type="GO" id="GO:0005634">
    <property type="term" value="C:nucleus"/>
    <property type="evidence" value="ECO:0007669"/>
    <property type="project" value="UniProtKB-SubCell"/>
</dbReference>
<keyword evidence="2" id="KW-0217">Developmental protein</keyword>
<dbReference type="Proteomes" id="UP001140949">
    <property type="component" value="Unassembled WGS sequence"/>
</dbReference>
<dbReference type="Pfam" id="PF23467">
    <property type="entry name" value="WWE_5"/>
    <property type="match status" value="1"/>
</dbReference>
<dbReference type="PROSITE" id="PS51879">
    <property type="entry name" value="RST"/>
    <property type="match status" value="1"/>
</dbReference>
<evidence type="ECO:0000256" key="1">
    <source>
        <dbReference type="ARBA" id="ARBA00004123"/>
    </source>
</evidence>
<dbReference type="Pfam" id="PF12174">
    <property type="entry name" value="RST"/>
    <property type="match status" value="1"/>
</dbReference>
<proteinExistence type="predicted"/>
<reference evidence="8" key="2">
    <citation type="submission" date="2023-04" db="EMBL/GenBank/DDBJ databases">
        <authorList>
            <person name="Bruccoleri R.E."/>
            <person name="Oakeley E.J."/>
            <person name="Faust A.-M."/>
            <person name="Dessus-Babus S."/>
            <person name="Altorfer M."/>
            <person name="Burckhardt D."/>
            <person name="Oertli M."/>
            <person name="Naumann U."/>
            <person name="Petersen F."/>
            <person name="Wong J."/>
        </authorList>
    </citation>
    <scope>NUCLEOTIDE SEQUENCE</scope>
    <source>
        <strain evidence="8">GSM-AAB239-AS_SAM_17_03QT</strain>
        <tissue evidence="8">Leaf</tissue>
    </source>
</reference>
<gene>
    <name evidence="8" type="ORF">M6B38_277045</name>
</gene>
<evidence type="ECO:0000259" key="7">
    <source>
        <dbReference type="PROSITE" id="PS51879"/>
    </source>
</evidence>
<reference evidence="8" key="1">
    <citation type="journal article" date="2023" name="GigaByte">
        <title>Genome assembly of the bearded iris, Iris pallida Lam.</title>
        <authorList>
            <person name="Bruccoleri R.E."/>
            <person name="Oakeley E.J."/>
            <person name="Faust A.M.E."/>
            <person name="Altorfer M."/>
            <person name="Dessus-Babus S."/>
            <person name="Burckhardt D."/>
            <person name="Oertli M."/>
            <person name="Naumann U."/>
            <person name="Petersen F."/>
            <person name="Wong J."/>
        </authorList>
    </citation>
    <scope>NUCLEOTIDE SEQUENCE</scope>
    <source>
        <strain evidence="8">GSM-AAB239-AS_SAM_17_03QT</strain>
    </source>
</reference>
<protein>
    <submittedName>
        <fullName evidence="8">Inactive poly [ADP-ribose] polymerase RCD1</fullName>
    </submittedName>
</protein>
<keyword evidence="3" id="KW-0346">Stress response</keyword>
<evidence type="ECO:0000256" key="3">
    <source>
        <dbReference type="ARBA" id="ARBA00023016"/>
    </source>
</evidence>
<keyword evidence="9" id="KW-1185">Reference proteome</keyword>
<evidence type="ECO:0000256" key="2">
    <source>
        <dbReference type="ARBA" id="ARBA00022473"/>
    </source>
</evidence>
<dbReference type="InterPro" id="IPR022003">
    <property type="entry name" value="RST"/>
</dbReference>
<keyword evidence="4" id="KW-0539">Nucleus</keyword>
<comment type="subcellular location">
    <subcellularLocation>
        <location evidence="1">Nucleus</location>
    </subcellularLocation>
</comment>
<feature type="domain" description="PARP catalytic" evidence="6">
    <location>
        <begin position="265"/>
        <end position="488"/>
    </location>
</feature>
<dbReference type="PANTHER" id="PTHR32263">
    <property type="entry name" value="INACTIVE POLY [ADP-RIBOSE] POLYMERASE SRO4-RELATED"/>
    <property type="match status" value="1"/>
</dbReference>
<dbReference type="AlphaFoldDB" id="A0AAX6I2I8"/>
<organism evidence="8 9">
    <name type="scientific">Iris pallida</name>
    <name type="common">Sweet iris</name>
    <dbReference type="NCBI Taxonomy" id="29817"/>
    <lineage>
        <taxon>Eukaryota</taxon>
        <taxon>Viridiplantae</taxon>
        <taxon>Streptophyta</taxon>
        <taxon>Embryophyta</taxon>
        <taxon>Tracheophyta</taxon>
        <taxon>Spermatophyta</taxon>
        <taxon>Magnoliopsida</taxon>
        <taxon>Liliopsida</taxon>
        <taxon>Asparagales</taxon>
        <taxon>Iridaceae</taxon>
        <taxon>Iridoideae</taxon>
        <taxon>Irideae</taxon>
        <taxon>Iris</taxon>
    </lineage>
</organism>
<name>A0AAX6I2I8_IRIPA</name>
<feature type="compositionally biased region" description="Polar residues" evidence="5">
    <location>
        <begin position="228"/>
        <end position="237"/>
    </location>
</feature>
<dbReference type="InterPro" id="IPR057823">
    <property type="entry name" value="WWE_RCD1"/>
</dbReference>
<comment type="caution">
    <text evidence="8">The sequence shown here is derived from an EMBL/GenBank/DDBJ whole genome shotgun (WGS) entry which is preliminary data.</text>
</comment>
<evidence type="ECO:0000256" key="5">
    <source>
        <dbReference type="SAM" id="MobiDB-lite"/>
    </source>
</evidence>
<accession>A0AAX6I2I8</accession>
<dbReference type="GO" id="GO:0003950">
    <property type="term" value="F:NAD+ poly-ADP-ribosyltransferase activity"/>
    <property type="evidence" value="ECO:0007669"/>
    <property type="project" value="InterPro"/>
</dbReference>
<evidence type="ECO:0000256" key="4">
    <source>
        <dbReference type="ARBA" id="ARBA00023242"/>
    </source>
</evidence>
<sequence>MEVTNVKALVNGGRTIVDLKRKRAAPSTPNDCYDFAPLQHHADQPTNRGCTLMVSRGSKATNPLADHASACLHPCSGKSILRNYHNYMSSGLPQRMLFHDGGEWKDFPGYIISLIQETFKTKKTISEVTYQNQQLLLDFVHMVLIDTETGMGKPIGWFDVHGSCFFPESFASHEFLKSDKGKHVHMTCQPNGTRANNGHLEGSVSAAESSNSEAPGEEVLSSLKRTGGASSASGNKNNTKRVKGVPDNKHVYDVEETVGENEPCDLFPPKASSLGSWQEKRTKPASERHAYIAVHNMLLHGLSMVVNSKDIIRICRTPLLNNVGEARFVLFQKQVEVMKNLRGSANVRYAWLASSKDAVEDLMLRGIMKFKVPVHQPTNGVGIHLAAANFSNICAGYSDVDENGMTHMMLCRIILGNVELVPNGSAQFQPSSENVDSGVDDLHKPKQYIIWHMHMDTHIFPEFVVSVKVPSEAKEYLVGKESKSNVSTVTNSGSFHSLMQEGNCEYAPNIANPSQEKSPSFGRAPKIPSSPWMPFSMLFAAISTKVSAQDMDLVHIHYEAFKGRKISRIDLVKKLRQIIGDKLLISTIIRLQQKLPGVARQDVLRSLGKKLESKP</sequence>